<dbReference type="EC" id="3.1.21.10" evidence="13 14"/>
<dbReference type="AlphaFoldDB" id="A0A2T2X6Z3"/>
<evidence type="ECO:0000256" key="10">
    <source>
        <dbReference type="ARBA" id="ARBA00023172"/>
    </source>
</evidence>
<sequence>MRILGIDPGTAICGWAVVEKDNYSSKAVDYGAIVTPSSMDASQRLELIYANLLDIIERYEPQYGAVEKLFFGQNTKTALAVGQARGVTLLALRHCKVPMVEMAPSEVKQTVTGYGRADKHQVQIMVARLLHLSQIPTPDDAADALAIAMTGIEWVRYQEVLRD</sequence>
<keyword evidence="5 13" id="KW-0255">Endonuclease</keyword>
<feature type="active site" evidence="13">
    <location>
        <position position="67"/>
    </location>
</feature>
<dbReference type="GO" id="GO:0008821">
    <property type="term" value="F:crossover junction DNA endonuclease activity"/>
    <property type="evidence" value="ECO:0007669"/>
    <property type="project" value="UniProtKB-UniRule"/>
</dbReference>
<dbReference type="NCBIfam" id="NF000711">
    <property type="entry name" value="PRK00039.2-1"/>
    <property type="match status" value="1"/>
</dbReference>
<evidence type="ECO:0000256" key="6">
    <source>
        <dbReference type="ARBA" id="ARBA00022763"/>
    </source>
</evidence>
<dbReference type="PRINTS" id="PR00696">
    <property type="entry name" value="RSOLVASERUVC"/>
</dbReference>
<evidence type="ECO:0000256" key="12">
    <source>
        <dbReference type="ARBA" id="ARBA00029354"/>
    </source>
</evidence>
<feature type="binding site" evidence="13">
    <location>
        <position position="7"/>
    </location>
    <ligand>
        <name>Mg(2+)</name>
        <dbReference type="ChEBI" id="CHEBI:18420"/>
        <label>1</label>
    </ligand>
</feature>
<comment type="subcellular location">
    <subcellularLocation>
        <location evidence="13">Cytoplasm</location>
    </subcellularLocation>
</comment>
<dbReference type="Pfam" id="PF02075">
    <property type="entry name" value="RuvC"/>
    <property type="match status" value="1"/>
</dbReference>
<dbReference type="CDD" id="cd16962">
    <property type="entry name" value="RuvC"/>
    <property type="match status" value="1"/>
</dbReference>
<keyword evidence="9 13" id="KW-0238">DNA-binding</keyword>
<evidence type="ECO:0000256" key="5">
    <source>
        <dbReference type="ARBA" id="ARBA00022759"/>
    </source>
</evidence>
<feature type="binding site" evidence="13">
    <location>
        <position position="67"/>
    </location>
    <ligand>
        <name>Mg(2+)</name>
        <dbReference type="ChEBI" id="CHEBI:18420"/>
        <label>2</label>
    </ligand>
</feature>
<feature type="binding site" evidence="13">
    <location>
        <position position="140"/>
    </location>
    <ligand>
        <name>Mg(2+)</name>
        <dbReference type="ChEBI" id="CHEBI:18420"/>
        <label>1</label>
    </ligand>
</feature>
<comment type="subunit">
    <text evidence="13">Homodimer which binds Holliday junction (HJ) DNA. The HJ becomes 2-fold symmetrical on binding to RuvC with unstacked arms; it has a different conformation from HJ DNA in complex with RuvA. In the full resolvosome a probable DNA-RuvA(4)-RuvB(12)-RuvC(2) complex forms which resolves the HJ.</text>
</comment>
<keyword evidence="7 13" id="KW-0378">Hydrolase</keyword>
<evidence type="ECO:0000256" key="3">
    <source>
        <dbReference type="ARBA" id="ARBA00022722"/>
    </source>
</evidence>
<dbReference type="GO" id="GO:0005737">
    <property type="term" value="C:cytoplasm"/>
    <property type="evidence" value="ECO:0007669"/>
    <property type="project" value="UniProtKB-SubCell"/>
</dbReference>
<dbReference type="HAMAP" id="MF_00034">
    <property type="entry name" value="RuvC"/>
    <property type="match status" value="1"/>
</dbReference>
<evidence type="ECO:0000256" key="14">
    <source>
        <dbReference type="NCBIfam" id="TIGR00228"/>
    </source>
</evidence>
<dbReference type="NCBIfam" id="TIGR00228">
    <property type="entry name" value="ruvC"/>
    <property type="match status" value="1"/>
</dbReference>
<dbReference type="GO" id="GO:0003677">
    <property type="term" value="F:DNA binding"/>
    <property type="evidence" value="ECO:0007669"/>
    <property type="project" value="UniProtKB-KW"/>
</dbReference>
<dbReference type="Gene3D" id="3.30.420.10">
    <property type="entry name" value="Ribonuclease H-like superfamily/Ribonuclease H"/>
    <property type="match status" value="1"/>
</dbReference>
<evidence type="ECO:0000256" key="9">
    <source>
        <dbReference type="ARBA" id="ARBA00023125"/>
    </source>
</evidence>
<gene>
    <name evidence="13" type="primary">ruvC</name>
    <name evidence="15" type="ORF">C7B43_07020</name>
</gene>
<dbReference type="InterPro" id="IPR002176">
    <property type="entry name" value="X-over_junc_endoDNase_RuvC"/>
</dbReference>
<evidence type="ECO:0000256" key="8">
    <source>
        <dbReference type="ARBA" id="ARBA00022842"/>
    </source>
</evidence>
<keyword evidence="8 13" id="KW-0460">Magnesium</keyword>
<dbReference type="PROSITE" id="PS01321">
    <property type="entry name" value="RUVC"/>
    <property type="match status" value="1"/>
</dbReference>
<dbReference type="InterPro" id="IPR020563">
    <property type="entry name" value="X-over_junc_endoDNase_Mg_BS"/>
</dbReference>
<dbReference type="EMBL" id="PXYT01000012">
    <property type="protein sequence ID" value="PSR30270.1"/>
    <property type="molecule type" value="Genomic_DNA"/>
</dbReference>
<evidence type="ECO:0000256" key="1">
    <source>
        <dbReference type="ARBA" id="ARBA00009518"/>
    </source>
</evidence>
<keyword evidence="2 13" id="KW-0963">Cytoplasm</keyword>
<dbReference type="PANTHER" id="PTHR30194:SF3">
    <property type="entry name" value="CROSSOVER JUNCTION ENDODEOXYRIBONUCLEASE RUVC"/>
    <property type="match status" value="1"/>
</dbReference>
<comment type="similarity">
    <text evidence="1 13">Belongs to the RuvC family.</text>
</comment>
<evidence type="ECO:0000256" key="7">
    <source>
        <dbReference type="ARBA" id="ARBA00022801"/>
    </source>
</evidence>
<evidence type="ECO:0000256" key="13">
    <source>
        <dbReference type="HAMAP-Rule" id="MF_00034"/>
    </source>
</evidence>
<keyword evidence="10 13" id="KW-0233">DNA recombination</keyword>
<evidence type="ECO:0000256" key="2">
    <source>
        <dbReference type="ARBA" id="ARBA00022490"/>
    </source>
</evidence>
<proteinExistence type="inferred from homology"/>
<dbReference type="GO" id="GO:0006310">
    <property type="term" value="P:DNA recombination"/>
    <property type="evidence" value="ECO:0007669"/>
    <property type="project" value="UniProtKB-UniRule"/>
</dbReference>
<dbReference type="PANTHER" id="PTHR30194">
    <property type="entry name" value="CROSSOVER JUNCTION ENDODEOXYRIBONUCLEASE RUVC"/>
    <property type="match status" value="1"/>
</dbReference>
<dbReference type="GO" id="GO:0048476">
    <property type="term" value="C:Holliday junction resolvase complex"/>
    <property type="evidence" value="ECO:0007669"/>
    <property type="project" value="UniProtKB-UniRule"/>
</dbReference>
<dbReference type="SUPFAM" id="SSF53098">
    <property type="entry name" value="Ribonuclease H-like"/>
    <property type="match status" value="1"/>
</dbReference>
<protein>
    <recommendedName>
        <fullName evidence="13 14">Crossover junction endodeoxyribonuclease RuvC</fullName>
        <ecNumber evidence="13 14">3.1.21.10</ecNumber>
    </recommendedName>
    <alternativeName>
        <fullName evidence="13">Holliday junction nuclease RuvC</fullName>
    </alternativeName>
    <alternativeName>
        <fullName evidence="13">Holliday junction resolvase RuvC</fullName>
    </alternativeName>
</protein>
<feature type="active site" evidence="13">
    <location>
        <position position="7"/>
    </location>
</feature>
<keyword evidence="11 13" id="KW-0234">DNA repair</keyword>
<dbReference type="InterPro" id="IPR012337">
    <property type="entry name" value="RNaseH-like_sf"/>
</dbReference>
<comment type="cofactor">
    <cofactor evidence="13">
        <name>Mg(2+)</name>
        <dbReference type="ChEBI" id="CHEBI:18420"/>
    </cofactor>
    <text evidence="13">Binds 2 Mg(2+) ion per subunit.</text>
</comment>
<comment type="catalytic activity">
    <reaction evidence="12 13">
        <text>Endonucleolytic cleavage at a junction such as a reciprocal single-stranded crossover between two homologous DNA duplexes (Holliday junction).</text>
        <dbReference type="EC" id="3.1.21.10"/>
    </reaction>
</comment>
<feature type="active site" evidence="13">
    <location>
        <position position="140"/>
    </location>
</feature>
<dbReference type="GO" id="GO:0000287">
    <property type="term" value="F:magnesium ion binding"/>
    <property type="evidence" value="ECO:0007669"/>
    <property type="project" value="UniProtKB-UniRule"/>
</dbReference>
<dbReference type="InterPro" id="IPR036397">
    <property type="entry name" value="RNaseH_sf"/>
</dbReference>
<keyword evidence="4 13" id="KW-0479">Metal-binding</keyword>
<comment type="function">
    <text evidence="13">The RuvA-RuvB-RuvC complex processes Holliday junction (HJ) DNA during genetic recombination and DNA repair. Endonuclease that resolves HJ intermediates. Cleaves cruciform DNA by making single-stranded nicks across the HJ at symmetrical positions within the homologous arms, yielding a 5'-phosphate and a 3'-hydroxyl group; requires a central core of homology in the junction. The consensus cleavage sequence is 5'-(A/T)TT(C/G)-3'. Cleavage occurs on the 3'-side of the TT dinucleotide at the point of strand exchange. HJ branch migration catalyzed by RuvA-RuvB allows RuvC to scan DNA until it finds its consensus sequence, where it cleaves and resolves the cruciform DNA.</text>
</comment>
<evidence type="ECO:0000313" key="15">
    <source>
        <dbReference type="EMBL" id="PSR30270.1"/>
    </source>
</evidence>
<organism evidence="15 16">
    <name type="scientific">Sulfobacillus benefaciens</name>
    <dbReference type="NCBI Taxonomy" id="453960"/>
    <lineage>
        <taxon>Bacteria</taxon>
        <taxon>Bacillati</taxon>
        <taxon>Bacillota</taxon>
        <taxon>Clostridia</taxon>
        <taxon>Eubacteriales</taxon>
        <taxon>Clostridiales Family XVII. Incertae Sedis</taxon>
        <taxon>Sulfobacillus</taxon>
    </lineage>
</organism>
<accession>A0A2T2X6Z3</accession>
<reference evidence="15 16" key="1">
    <citation type="journal article" date="2014" name="BMC Genomics">
        <title>Comparison of environmental and isolate Sulfobacillus genomes reveals diverse carbon, sulfur, nitrogen, and hydrogen metabolisms.</title>
        <authorList>
            <person name="Justice N.B."/>
            <person name="Norman A."/>
            <person name="Brown C.T."/>
            <person name="Singh A."/>
            <person name="Thomas B.C."/>
            <person name="Banfield J.F."/>
        </authorList>
    </citation>
    <scope>NUCLEOTIDE SEQUENCE [LARGE SCALE GENOMIC DNA]</scope>
    <source>
        <strain evidence="15">AMDSBA1</strain>
    </source>
</reference>
<evidence type="ECO:0000313" key="16">
    <source>
        <dbReference type="Proteomes" id="UP000242699"/>
    </source>
</evidence>
<dbReference type="GO" id="GO:0006281">
    <property type="term" value="P:DNA repair"/>
    <property type="evidence" value="ECO:0007669"/>
    <property type="project" value="UniProtKB-UniRule"/>
</dbReference>
<dbReference type="Proteomes" id="UP000242699">
    <property type="component" value="Unassembled WGS sequence"/>
</dbReference>
<keyword evidence="6 13" id="KW-0227">DNA damage</keyword>
<dbReference type="FunFam" id="3.30.420.10:FF:000002">
    <property type="entry name" value="Crossover junction endodeoxyribonuclease RuvC"/>
    <property type="match status" value="1"/>
</dbReference>
<comment type="caution">
    <text evidence="15">The sequence shown here is derived from an EMBL/GenBank/DDBJ whole genome shotgun (WGS) entry which is preliminary data.</text>
</comment>
<evidence type="ECO:0000256" key="4">
    <source>
        <dbReference type="ARBA" id="ARBA00022723"/>
    </source>
</evidence>
<keyword evidence="3 13" id="KW-0540">Nuclease</keyword>
<name>A0A2T2X6Z3_9FIRM</name>
<evidence type="ECO:0000256" key="11">
    <source>
        <dbReference type="ARBA" id="ARBA00023204"/>
    </source>
</evidence>